<reference evidence="8 9" key="1">
    <citation type="submission" date="2019-03" db="EMBL/GenBank/DDBJ databases">
        <title>Genomic Encyclopedia of Type Strains, Phase IV (KMG-IV): sequencing the most valuable type-strain genomes for metagenomic binning, comparative biology and taxonomic classification.</title>
        <authorList>
            <person name="Goeker M."/>
        </authorList>
    </citation>
    <scope>NUCLEOTIDE SEQUENCE [LARGE SCALE GENOMIC DNA]</scope>
    <source>
        <strain evidence="8 9">DSM 24984</strain>
    </source>
</reference>
<dbReference type="GO" id="GO:0005506">
    <property type="term" value="F:iron ion binding"/>
    <property type="evidence" value="ECO:0007669"/>
    <property type="project" value="InterPro"/>
</dbReference>
<dbReference type="SFLD" id="SFLDG01060">
    <property type="entry name" value="BATS_domain_containing"/>
    <property type="match status" value="1"/>
</dbReference>
<evidence type="ECO:0000256" key="4">
    <source>
        <dbReference type="ARBA" id="ARBA00022723"/>
    </source>
</evidence>
<dbReference type="InterPro" id="IPR010722">
    <property type="entry name" value="BATS_dom"/>
</dbReference>
<dbReference type="Pfam" id="PF04055">
    <property type="entry name" value="Radical_SAM"/>
    <property type="match status" value="1"/>
</dbReference>
<dbReference type="OrthoDB" id="9801120at2"/>
<keyword evidence="4" id="KW-0479">Metal-binding</keyword>
<dbReference type="PROSITE" id="PS51918">
    <property type="entry name" value="RADICAL_SAM"/>
    <property type="match status" value="1"/>
</dbReference>
<dbReference type="InterPro" id="IPR058240">
    <property type="entry name" value="rSAM_sf"/>
</dbReference>
<dbReference type="PANTHER" id="PTHR43583:SF1">
    <property type="entry name" value="2-IMINOACETATE SYNTHASE"/>
    <property type="match status" value="1"/>
</dbReference>
<evidence type="ECO:0000313" key="8">
    <source>
        <dbReference type="EMBL" id="TCK61521.1"/>
    </source>
</evidence>
<name>A0A4V2PS98_9BACT</name>
<evidence type="ECO:0000313" key="9">
    <source>
        <dbReference type="Proteomes" id="UP000294614"/>
    </source>
</evidence>
<dbReference type="GO" id="GO:0051539">
    <property type="term" value="F:4 iron, 4 sulfur cluster binding"/>
    <property type="evidence" value="ECO:0007669"/>
    <property type="project" value="UniProtKB-KW"/>
</dbReference>
<feature type="domain" description="Radical SAM core" evidence="7">
    <location>
        <begin position="70"/>
        <end position="291"/>
    </location>
</feature>
<dbReference type="InterPro" id="IPR013785">
    <property type="entry name" value="Aldolase_TIM"/>
</dbReference>
<gene>
    <name evidence="8" type="ORF">C8D98_0020</name>
</gene>
<keyword evidence="2" id="KW-0004">4Fe-4S</keyword>
<evidence type="ECO:0000256" key="5">
    <source>
        <dbReference type="ARBA" id="ARBA00023004"/>
    </source>
</evidence>
<dbReference type="Proteomes" id="UP000294614">
    <property type="component" value="Unassembled WGS sequence"/>
</dbReference>
<dbReference type="PANTHER" id="PTHR43583">
    <property type="entry name" value="2-IMINOACETATE SYNTHASE"/>
    <property type="match status" value="1"/>
</dbReference>
<dbReference type="AlphaFoldDB" id="A0A4V2PS98"/>
<evidence type="ECO:0000256" key="6">
    <source>
        <dbReference type="ARBA" id="ARBA00023014"/>
    </source>
</evidence>
<dbReference type="Gene3D" id="3.20.20.70">
    <property type="entry name" value="Aldolase class I"/>
    <property type="match status" value="1"/>
</dbReference>
<dbReference type="SMART" id="SM00876">
    <property type="entry name" value="BATS"/>
    <property type="match status" value="1"/>
</dbReference>
<keyword evidence="8" id="KW-0456">Lyase</keyword>
<evidence type="ECO:0000256" key="3">
    <source>
        <dbReference type="ARBA" id="ARBA00022691"/>
    </source>
</evidence>
<evidence type="ECO:0000256" key="2">
    <source>
        <dbReference type="ARBA" id="ARBA00022485"/>
    </source>
</evidence>
<dbReference type="GO" id="GO:0009228">
    <property type="term" value="P:thiamine biosynthetic process"/>
    <property type="evidence" value="ECO:0007669"/>
    <property type="project" value="InterPro"/>
</dbReference>
<comment type="cofactor">
    <cofactor evidence="1">
        <name>[4Fe-4S] cluster</name>
        <dbReference type="ChEBI" id="CHEBI:49883"/>
    </cofactor>
</comment>
<dbReference type="InterPro" id="IPR034428">
    <property type="entry name" value="ThiH/NoCL/HydG-like"/>
</dbReference>
<keyword evidence="9" id="KW-1185">Reference proteome</keyword>
<dbReference type="SFLD" id="SFLDS00029">
    <property type="entry name" value="Radical_SAM"/>
    <property type="match status" value="1"/>
</dbReference>
<dbReference type="InterPro" id="IPR012726">
    <property type="entry name" value="ThiH"/>
</dbReference>
<dbReference type="SFLD" id="SFLDG01081">
    <property type="entry name" value="cleavage_of_the_Ca-Cb_bond_in"/>
    <property type="match status" value="1"/>
</dbReference>
<dbReference type="SUPFAM" id="SSF102114">
    <property type="entry name" value="Radical SAM enzymes"/>
    <property type="match status" value="1"/>
</dbReference>
<organism evidence="8 9">
    <name type="scientific">Seleniivibrio woodruffii</name>
    <dbReference type="NCBI Taxonomy" id="1078050"/>
    <lineage>
        <taxon>Bacteria</taxon>
        <taxon>Pseudomonadati</taxon>
        <taxon>Deferribacterota</taxon>
        <taxon>Deferribacteres</taxon>
        <taxon>Deferribacterales</taxon>
        <taxon>Geovibrionaceae</taxon>
        <taxon>Seleniivibrio</taxon>
    </lineage>
</organism>
<evidence type="ECO:0000256" key="1">
    <source>
        <dbReference type="ARBA" id="ARBA00001966"/>
    </source>
</evidence>
<dbReference type="InterPro" id="IPR007197">
    <property type="entry name" value="rSAM"/>
</dbReference>
<dbReference type="GO" id="GO:0016829">
    <property type="term" value="F:lyase activity"/>
    <property type="evidence" value="ECO:0007669"/>
    <property type="project" value="UniProtKB-KW"/>
</dbReference>
<accession>A0A4V2PS98</accession>
<sequence>MSFEQELDQYNFNDTRDYIHSRTAADVEFALGRDRLDEEDFAALLSPAALPYLEEMAQKAYRITVQRFGKTIKIYAPLYLSNECSNSCRYCGFNRHNEIPRVILTDEQIKQEAEIIHNMGIRHVLLVTGESPVKVGTDYLINSVNLMKDKFSSVCIEVYPMSVEDYTLMYKNGVDGLTMFQETYNREKYADVHPAGKKRDFGWRLGGPERGAEAGFRTIGMGALMGLEEFRTDQFFLGLHSRYIMKNHWKTHVSISFPRIRKASGNFKPFEIVDDVGYVQMILAHRLFQHDLGINVSTRESAEFRDRLLKLGVTHMSAGSKTEPGGYAKEHDGKQFQVEDTRTVAEFCDMIRNNGYDPVLKDWDTYFLNGE</sequence>
<proteinExistence type="predicted"/>
<dbReference type="NCBIfam" id="TIGR02351">
    <property type="entry name" value="thiH"/>
    <property type="match status" value="1"/>
</dbReference>
<dbReference type="EMBL" id="SMGG01000003">
    <property type="protein sequence ID" value="TCK61521.1"/>
    <property type="molecule type" value="Genomic_DNA"/>
</dbReference>
<dbReference type="CDD" id="cd01335">
    <property type="entry name" value="Radical_SAM"/>
    <property type="match status" value="1"/>
</dbReference>
<dbReference type="SFLD" id="SFLDF00301">
    <property type="entry name" value="2-iminoacetate_synthase_(ThiH)"/>
    <property type="match status" value="1"/>
</dbReference>
<comment type="caution">
    <text evidence="8">The sequence shown here is derived from an EMBL/GenBank/DDBJ whole genome shotgun (WGS) entry which is preliminary data.</text>
</comment>
<dbReference type="Pfam" id="PF06968">
    <property type="entry name" value="BATS"/>
    <property type="match status" value="1"/>
</dbReference>
<keyword evidence="3" id="KW-0949">S-adenosyl-L-methionine</keyword>
<dbReference type="RefSeq" id="WP_132870881.1">
    <property type="nucleotide sequence ID" value="NZ_JAJUHT010000003.1"/>
</dbReference>
<keyword evidence="6" id="KW-0411">Iron-sulfur</keyword>
<protein>
    <submittedName>
        <fullName evidence="8">Tyrosine lyase ThiH</fullName>
    </submittedName>
</protein>
<evidence type="ECO:0000259" key="7">
    <source>
        <dbReference type="PROSITE" id="PS51918"/>
    </source>
</evidence>
<keyword evidence="5" id="KW-0408">Iron</keyword>